<keyword evidence="3" id="KW-1133">Transmembrane helix</keyword>
<keyword evidence="3" id="KW-0472">Membrane</keyword>
<feature type="signal peptide" evidence="4">
    <location>
        <begin position="1"/>
        <end position="18"/>
    </location>
</feature>
<dbReference type="GO" id="GO:0005737">
    <property type="term" value="C:cytoplasm"/>
    <property type="evidence" value="ECO:0007669"/>
    <property type="project" value="UniProtKB-SubCell"/>
</dbReference>
<dbReference type="PANTHER" id="PTHR12085:SF3">
    <property type="entry name" value="SERINE_THREONINE-PROTEIN PHOSPHATASE 2A REGULATORY SUBUNIT B'' SUBUNIT GAMMA"/>
    <property type="match status" value="1"/>
</dbReference>
<name>A0A7J7GP04_CAMSI</name>
<evidence type="ECO:0000256" key="1">
    <source>
        <dbReference type="ARBA" id="ARBA00004496"/>
    </source>
</evidence>
<reference evidence="5 6" key="2">
    <citation type="submission" date="2020-07" db="EMBL/GenBank/DDBJ databases">
        <title>Genome assembly of wild tea tree DASZ reveals pedigree and selection history of tea varieties.</title>
        <authorList>
            <person name="Zhang W."/>
        </authorList>
    </citation>
    <scope>NUCLEOTIDE SEQUENCE [LARGE SCALE GENOMIC DNA]</scope>
    <source>
        <strain evidence="6">cv. G240</strain>
        <tissue evidence="5">Leaf</tissue>
    </source>
</reference>
<dbReference type="GO" id="GO:0030865">
    <property type="term" value="P:cortical cytoskeleton organization"/>
    <property type="evidence" value="ECO:0007669"/>
    <property type="project" value="TreeGrafter"/>
</dbReference>
<keyword evidence="6" id="KW-1185">Reference proteome</keyword>
<evidence type="ECO:0000256" key="4">
    <source>
        <dbReference type="SAM" id="SignalP"/>
    </source>
</evidence>
<evidence type="ECO:0000256" key="3">
    <source>
        <dbReference type="SAM" id="Phobius"/>
    </source>
</evidence>
<accession>A0A7J7GP04</accession>
<dbReference type="GO" id="GO:0035303">
    <property type="term" value="P:regulation of dephosphorylation"/>
    <property type="evidence" value="ECO:0007669"/>
    <property type="project" value="InterPro"/>
</dbReference>
<dbReference type="GO" id="GO:0005819">
    <property type="term" value="C:spindle"/>
    <property type="evidence" value="ECO:0007669"/>
    <property type="project" value="TreeGrafter"/>
</dbReference>
<keyword evidence="4" id="KW-0732">Signal</keyword>
<keyword evidence="3" id="KW-0812">Transmembrane</keyword>
<reference evidence="6" key="1">
    <citation type="journal article" date="2020" name="Nat. Commun.">
        <title>Genome assembly of wild tea tree DASZ reveals pedigree and selection history of tea varieties.</title>
        <authorList>
            <person name="Zhang W."/>
            <person name="Zhang Y."/>
            <person name="Qiu H."/>
            <person name="Guo Y."/>
            <person name="Wan H."/>
            <person name="Zhang X."/>
            <person name="Scossa F."/>
            <person name="Alseekh S."/>
            <person name="Zhang Q."/>
            <person name="Wang P."/>
            <person name="Xu L."/>
            <person name="Schmidt M.H."/>
            <person name="Jia X."/>
            <person name="Li D."/>
            <person name="Zhu A."/>
            <person name="Guo F."/>
            <person name="Chen W."/>
            <person name="Ni D."/>
            <person name="Usadel B."/>
            <person name="Fernie A.R."/>
            <person name="Wen W."/>
        </authorList>
    </citation>
    <scope>NUCLEOTIDE SEQUENCE [LARGE SCALE GENOMIC DNA]</scope>
    <source>
        <strain evidence="6">cv. G240</strain>
    </source>
</reference>
<dbReference type="Proteomes" id="UP000593564">
    <property type="component" value="Unassembled WGS sequence"/>
</dbReference>
<dbReference type="GO" id="GO:0000226">
    <property type="term" value="P:microtubule cytoskeleton organization"/>
    <property type="evidence" value="ECO:0007669"/>
    <property type="project" value="TreeGrafter"/>
</dbReference>
<evidence type="ECO:0000313" key="5">
    <source>
        <dbReference type="EMBL" id="KAF5941154.1"/>
    </source>
</evidence>
<sequence length="135" mass="15682">MFSHSLWNSYILWSFAWCFSTVGYPGHSAVEKRLLYDSIIIDEHFKGQRCACGVYDALQKKYLRTLLFCVCKGVEEQIGPKCQRFFSLSNFMKFEKDESGRIAILPFFLYVIRTVGLAFLCITMSCFLYVSNMCN</sequence>
<evidence type="ECO:0000313" key="6">
    <source>
        <dbReference type="Proteomes" id="UP000593564"/>
    </source>
</evidence>
<comment type="caution">
    <text evidence="5">The sequence shown here is derived from an EMBL/GenBank/DDBJ whole genome shotgun (WGS) entry which is preliminary data.</text>
</comment>
<dbReference type="PANTHER" id="PTHR12085">
    <property type="entry name" value="SERINE/THREONINE-PROTEIN PHOSPHATASE 2A REGULATORY SUBUNIT B'' SUBUNIT GAMMA"/>
    <property type="match status" value="1"/>
</dbReference>
<dbReference type="AlphaFoldDB" id="A0A7J7GP04"/>
<feature type="transmembrane region" description="Helical" evidence="3">
    <location>
        <begin position="102"/>
        <end position="130"/>
    </location>
</feature>
<proteinExistence type="predicted"/>
<keyword evidence="2" id="KW-0963">Cytoplasm</keyword>
<dbReference type="InterPro" id="IPR039865">
    <property type="entry name" value="PPP2R3C"/>
</dbReference>
<feature type="chain" id="PRO_5029903141" evidence="4">
    <location>
        <begin position="19"/>
        <end position="135"/>
    </location>
</feature>
<organism evidence="5 6">
    <name type="scientific">Camellia sinensis</name>
    <name type="common">Tea plant</name>
    <name type="synonym">Thea sinensis</name>
    <dbReference type="NCBI Taxonomy" id="4442"/>
    <lineage>
        <taxon>Eukaryota</taxon>
        <taxon>Viridiplantae</taxon>
        <taxon>Streptophyta</taxon>
        <taxon>Embryophyta</taxon>
        <taxon>Tracheophyta</taxon>
        <taxon>Spermatophyta</taxon>
        <taxon>Magnoliopsida</taxon>
        <taxon>eudicotyledons</taxon>
        <taxon>Gunneridae</taxon>
        <taxon>Pentapetalae</taxon>
        <taxon>asterids</taxon>
        <taxon>Ericales</taxon>
        <taxon>Theaceae</taxon>
        <taxon>Camellia</taxon>
    </lineage>
</organism>
<evidence type="ECO:0000256" key="2">
    <source>
        <dbReference type="ARBA" id="ARBA00022490"/>
    </source>
</evidence>
<dbReference type="EMBL" id="JACBKZ010000010">
    <property type="protein sequence ID" value="KAF5941154.1"/>
    <property type="molecule type" value="Genomic_DNA"/>
</dbReference>
<comment type="subcellular location">
    <subcellularLocation>
        <location evidence="1">Cytoplasm</location>
    </subcellularLocation>
</comment>
<gene>
    <name evidence="5" type="ORF">HYC85_022321</name>
</gene>
<protein>
    <submittedName>
        <fullName evidence="5">Uncharacterized protein</fullName>
    </submittedName>
</protein>